<gene>
    <name evidence="2" type="ORF">R77569_02311</name>
    <name evidence="1" type="ORF">R77591_02125</name>
</gene>
<name>A0AAD2AM25_9RALS</name>
<evidence type="ECO:0000313" key="3">
    <source>
        <dbReference type="Proteomes" id="UP001190002"/>
    </source>
</evidence>
<sequence>MHSMMMGHMMDGGMMGGCPMMGQLPPGNEKLSMQMHGEMMQAMGEILRKYADKIQTPSSK</sequence>
<dbReference type="EMBL" id="CAUDKV010000008">
    <property type="protein sequence ID" value="CAJ0871076.1"/>
    <property type="molecule type" value="Genomic_DNA"/>
</dbReference>
<dbReference type="Proteomes" id="UP001190002">
    <property type="component" value="Unassembled WGS sequence"/>
</dbReference>
<reference evidence="1 4" key="1">
    <citation type="submission" date="2023-07" db="EMBL/GenBank/DDBJ databases">
        <authorList>
            <person name="Peeters C."/>
        </authorList>
    </citation>
    <scope>NUCLEOTIDE SEQUENCE</scope>
    <source>
        <strain evidence="2 4">R-77569</strain>
        <strain evidence="1">R-77591</strain>
    </source>
</reference>
<protein>
    <submittedName>
        <fullName evidence="1">Uncharacterized protein</fullName>
    </submittedName>
</protein>
<evidence type="ECO:0000313" key="2">
    <source>
        <dbReference type="EMBL" id="CAJ0871076.1"/>
    </source>
</evidence>
<evidence type="ECO:0000313" key="4">
    <source>
        <dbReference type="Proteomes" id="UP001190452"/>
    </source>
</evidence>
<evidence type="ECO:0000313" key="1">
    <source>
        <dbReference type="EMBL" id="CAJ0682996.1"/>
    </source>
</evidence>
<dbReference type="EMBL" id="CATVXE010000008">
    <property type="protein sequence ID" value="CAJ0682996.1"/>
    <property type="molecule type" value="Genomic_DNA"/>
</dbReference>
<comment type="caution">
    <text evidence="1">The sequence shown here is derived from an EMBL/GenBank/DDBJ whole genome shotgun (WGS) entry which is preliminary data.</text>
</comment>
<keyword evidence="4" id="KW-1185">Reference proteome</keyword>
<dbReference type="AlphaFoldDB" id="A0AAD2AM25"/>
<proteinExistence type="predicted"/>
<organism evidence="1 3">
    <name type="scientific">Ralstonia mannitolilytica</name>
    <dbReference type="NCBI Taxonomy" id="105219"/>
    <lineage>
        <taxon>Bacteria</taxon>
        <taxon>Pseudomonadati</taxon>
        <taxon>Pseudomonadota</taxon>
        <taxon>Betaproteobacteria</taxon>
        <taxon>Burkholderiales</taxon>
        <taxon>Burkholderiaceae</taxon>
        <taxon>Ralstonia</taxon>
    </lineage>
</organism>
<accession>A0AAD2AM25</accession>
<dbReference type="Proteomes" id="UP001190452">
    <property type="component" value="Unassembled WGS sequence"/>
</dbReference>